<dbReference type="GO" id="GO:0008652">
    <property type="term" value="P:amino acid biosynthetic process"/>
    <property type="evidence" value="ECO:0007669"/>
    <property type="project" value="UniProtKB-KW"/>
</dbReference>
<feature type="binding site" evidence="7">
    <location>
        <position position="170"/>
    </location>
    <ligand>
        <name>phosphoenolpyruvate</name>
        <dbReference type="ChEBI" id="CHEBI:58702"/>
    </ligand>
</feature>
<dbReference type="Pfam" id="PF00275">
    <property type="entry name" value="EPSP_synthase"/>
    <property type="match status" value="1"/>
</dbReference>
<dbReference type="GO" id="GO:0009073">
    <property type="term" value="P:aromatic amino acid family biosynthetic process"/>
    <property type="evidence" value="ECO:0007669"/>
    <property type="project" value="UniProtKB-KW"/>
</dbReference>
<feature type="binding site" evidence="7">
    <location>
        <position position="342"/>
    </location>
    <ligand>
        <name>phosphoenolpyruvate</name>
        <dbReference type="ChEBI" id="CHEBI:58702"/>
    </ligand>
</feature>
<dbReference type="EMBL" id="DXBS01000067">
    <property type="protein sequence ID" value="HIZ24506.1"/>
    <property type="molecule type" value="Genomic_DNA"/>
</dbReference>
<feature type="binding site" evidence="7">
    <location>
        <position position="169"/>
    </location>
    <ligand>
        <name>3-phosphoshikimate</name>
        <dbReference type="ChEBI" id="CHEBI:145989"/>
    </ligand>
</feature>
<comment type="caution">
    <text evidence="9">The sequence shown here is derived from an EMBL/GenBank/DDBJ whole genome shotgun (WGS) entry which is preliminary data.</text>
</comment>
<feature type="active site" description="Proton acceptor" evidence="7">
    <location>
        <position position="311"/>
    </location>
</feature>
<dbReference type="GO" id="GO:0005737">
    <property type="term" value="C:cytoplasm"/>
    <property type="evidence" value="ECO:0007669"/>
    <property type="project" value="UniProtKB-SubCell"/>
</dbReference>
<dbReference type="InterPro" id="IPR013792">
    <property type="entry name" value="RNA3'P_cycl/enolpyr_Trfase_a/b"/>
</dbReference>
<evidence type="ECO:0000259" key="8">
    <source>
        <dbReference type="Pfam" id="PF00275"/>
    </source>
</evidence>
<comment type="pathway">
    <text evidence="1 7">Metabolic intermediate biosynthesis; chorismate biosynthesis; chorismate from D-erythrose 4-phosphate and phosphoenolpyruvate: step 6/7.</text>
</comment>
<feature type="binding site" evidence="7">
    <location>
        <position position="123"/>
    </location>
    <ligand>
        <name>phosphoenolpyruvate</name>
        <dbReference type="ChEBI" id="CHEBI:58702"/>
    </ligand>
</feature>
<feature type="binding site" evidence="7">
    <location>
        <position position="338"/>
    </location>
    <ligand>
        <name>3-phosphoshikimate</name>
        <dbReference type="ChEBI" id="CHEBI:145989"/>
    </ligand>
</feature>
<dbReference type="InterPro" id="IPR036968">
    <property type="entry name" value="Enolpyruvate_Tfrase_sf"/>
</dbReference>
<dbReference type="Gene3D" id="3.65.10.10">
    <property type="entry name" value="Enolpyruvate transferase domain"/>
    <property type="match status" value="2"/>
</dbReference>
<evidence type="ECO:0000256" key="6">
    <source>
        <dbReference type="ARBA" id="ARBA00044633"/>
    </source>
</evidence>
<feature type="binding site" evidence="7">
    <location>
        <position position="25"/>
    </location>
    <ligand>
        <name>3-phosphoshikimate</name>
        <dbReference type="ChEBI" id="CHEBI:145989"/>
    </ligand>
</feature>
<comment type="subcellular location">
    <subcellularLocation>
        <location evidence="7">Cytoplasm</location>
    </subcellularLocation>
</comment>
<dbReference type="Proteomes" id="UP000824044">
    <property type="component" value="Unassembled WGS sequence"/>
</dbReference>
<organism evidence="9 10">
    <name type="scientific">Candidatus Gallimonas intestinigallinarum</name>
    <dbReference type="NCBI Taxonomy" id="2838604"/>
    <lineage>
        <taxon>Bacteria</taxon>
        <taxon>Bacillati</taxon>
        <taxon>Bacillota</taxon>
        <taxon>Clostridia</taxon>
        <taxon>Candidatus Gallimonas</taxon>
    </lineage>
</organism>
<comment type="catalytic activity">
    <reaction evidence="6">
        <text>3-phosphoshikimate + phosphoenolpyruvate = 5-O-(1-carboxyvinyl)-3-phosphoshikimate + phosphate</text>
        <dbReference type="Rhea" id="RHEA:21256"/>
        <dbReference type="ChEBI" id="CHEBI:43474"/>
        <dbReference type="ChEBI" id="CHEBI:57701"/>
        <dbReference type="ChEBI" id="CHEBI:58702"/>
        <dbReference type="ChEBI" id="CHEBI:145989"/>
        <dbReference type="EC" id="2.5.1.19"/>
    </reaction>
    <physiologicalReaction direction="left-to-right" evidence="6">
        <dbReference type="Rhea" id="RHEA:21257"/>
    </physiologicalReaction>
</comment>
<feature type="binding site" evidence="7">
    <location>
        <position position="24"/>
    </location>
    <ligand>
        <name>phosphoenolpyruvate</name>
        <dbReference type="ChEBI" id="CHEBI:58702"/>
    </ligand>
</feature>
<keyword evidence="5 7" id="KW-0057">Aromatic amino acid biosynthesis</keyword>
<evidence type="ECO:0000313" key="9">
    <source>
        <dbReference type="EMBL" id="HIZ24506.1"/>
    </source>
</evidence>
<evidence type="ECO:0000256" key="4">
    <source>
        <dbReference type="ARBA" id="ARBA00022679"/>
    </source>
</evidence>
<comment type="caution">
    <text evidence="7">Lacks conserved residue(s) required for the propagation of feature annotation.</text>
</comment>
<evidence type="ECO:0000256" key="5">
    <source>
        <dbReference type="ARBA" id="ARBA00023141"/>
    </source>
</evidence>
<protein>
    <recommendedName>
        <fullName evidence="7">3-phosphoshikimate 1-carboxyvinyltransferase</fullName>
        <ecNumber evidence="7">2.5.1.19</ecNumber>
    </recommendedName>
    <alternativeName>
        <fullName evidence="7">5-enolpyruvylshikimate-3-phosphate synthase</fullName>
        <shortName evidence="7">EPSP synthase</shortName>
        <shortName evidence="7">EPSPS</shortName>
    </alternativeName>
</protein>
<keyword evidence="7" id="KW-0963">Cytoplasm</keyword>
<dbReference type="GO" id="GO:0003866">
    <property type="term" value="F:3-phosphoshikimate 1-carboxyvinyltransferase activity"/>
    <property type="evidence" value="ECO:0007669"/>
    <property type="project" value="UniProtKB-UniRule"/>
</dbReference>
<gene>
    <name evidence="7 9" type="primary">aroA</name>
    <name evidence="9" type="ORF">H9812_03405</name>
</gene>
<reference evidence="9" key="1">
    <citation type="journal article" date="2021" name="PeerJ">
        <title>Extensive microbial diversity within the chicken gut microbiome revealed by metagenomics and culture.</title>
        <authorList>
            <person name="Gilroy R."/>
            <person name="Ravi A."/>
            <person name="Getino M."/>
            <person name="Pursley I."/>
            <person name="Horton D.L."/>
            <person name="Alikhan N.F."/>
            <person name="Baker D."/>
            <person name="Gharbi K."/>
            <person name="Hall N."/>
            <person name="Watson M."/>
            <person name="Adriaenssens E.M."/>
            <person name="Foster-Nyarko E."/>
            <person name="Jarju S."/>
            <person name="Secka A."/>
            <person name="Antonio M."/>
            <person name="Oren A."/>
            <person name="Chaudhuri R.R."/>
            <person name="La Ragione R."/>
            <person name="Hildebrand F."/>
            <person name="Pallen M.J."/>
        </authorList>
    </citation>
    <scope>NUCLEOTIDE SEQUENCE</scope>
    <source>
        <strain evidence="9">CHK33-5263</strain>
    </source>
</reference>
<reference evidence="9" key="2">
    <citation type="submission" date="2021-04" db="EMBL/GenBank/DDBJ databases">
        <authorList>
            <person name="Gilroy R."/>
        </authorList>
    </citation>
    <scope>NUCLEOTIDE SEQUENCE</scope>
    <source>
        <strain evidence="9">CHK33-5263</strain>
    </source>
</reference>
<dbReference type="AlphaFoldDB" id="A0A9D2DWS4"/>
<feature type="binding site" evidence="7">
    <location>
        <position position="168"/>
    </location>
    <ligand>
        <name>3-phosphoshikimate</name>
        <dbReference type="ChEBI" id="CHEBI:145989"/>
    </ligand>
</feature>
<comment type="subunit">
    <text evidence="7">Monomer.</text>
</comment>
<dbReference type="InterPro" id="IPR001986">
    <property type="entry name" value="Enolpyruvate_Tfrase_dom"/>
</dbReference>
<dbReference type="InterPro" id="IPR006264">
    <property type="entry name" value="EPSP_synthase"/>
</dbReference>
<evidence type="ECO:0000256" key="1">
    <source>
        <dbReference type="ARBA" id="ARBA00004811"/>
    </source>
</evidence>
<evidence type="ECO:0000256" key="3">
    <source>
        <dbReference type="ARBA" id="ARBA00022605"/>
    </source>
</evidence>
<comment type="function">
    <text evidence="7">Catalyzes the transfer of the enolpyruvyl moiety of phosphoenolpyruvate (PEP) to the 5-hydroxyl of shikimate-3-phosphate (S3P) to produce enolpyruvyl shikimate-3-phosphate and inorganic phosphate.</text>
</comment>
<dbReference type="PANTHER" id="PTHR21090">
    <property type="entry name" value="AROM/DEHYDROQUINATE SYNTHASE"/>
    <property type="match status" value="1"/>
</dbReference>
<sequence>MDFYNVRKLTPTSGILEAEVPASKSLLNRALILAAFGNGTVQLSCGDFADDTLAMLDCLSALGIPWSRCANGLRIDGCNGHVPNQNAMLNVRSAGTAARFLTVALAFAGGSYTMTSSEQMQKRPMEILSVLEDAGVRINYLGERGHFPFVMQSDGIFQEDLTVDTDLSTQYASGILLAAAVSRPIRLHLTGSRTHGSYISMTLRLIEQFGAQWTRDGDTIAVTPSAHAPARAEIEADLSGACYFYALSLLLRMRVRIPRVHFDTLQGDIAFLRLLEEKGVQLSDTPEGILADGRNVSSFTGFDVNMRDFSDQALTVAALAPFATSGTHITGIGHIRRQECDRIHAIVSNLQSLGIASEEEPDGVRITPGAPRAAIIQTYDDHRVAMAFSLVGLMTGDITIENPTCCKKTFPKYFEILDHLTK</sequence>
<feature type="binding site" evidence="7">
    <location>
        <position position="408"/>
    </location>
    <ligand>
        <name>phosphoenolpyruvate</name>
        <dbReference type="ChEBI" id="CHEBI:58702"/>
    </ligand>
</feature>
<name>A0A9D2DWS4_9FIRM</name>
<dbReference type="CDD" id="cd01556">
    <property type="entry name" value="EPSP_synthase"/>
    <property type="match status" value="1"/>
</dbReference>
<dbReference type="PANTHER" id="PTHR21090:SF5">
    <property type="entry name" value="PENTAFUNCTIONAL AROM POLYPEPTIDE"/>
    <property type="match status" value="1"/>
</dbReference>
<dbReference type="GO" id="GO:0009423">
    <property type="term" value="P:chorismate biosynthetic process"/>
    <property type="evidence" value="ECO:0007669"/>
    <property type="project" value="UniProtKB-UniRule"/>
</dbReference>
<feature type="binding site" evidence="7">
    <location>
        <position position="95"/>
    </location>
    <ligand>
        <name>phosphoenolpyruvate</name>
        <dbReference type="ChEBI" id="CHEBI:58702"/>
    </ligand>
</feature>
<feature type="binding site" evidence="7">
    <location>
        <position position="170"/>
    </location>
    <ligand>
        <name>3-phosphoshikimate</name>
        <dbReference type="ChEBI" id="CHEBI:145989"/>
    </ligand>
</feature>
<keyword evidence="3 7" id="KW-0028">Amino-acid biosynthesis</keyword>
<dbReference type="HAMAP" id="MF_00210">
    <property type="entry name" value="EPSP_synth"/>
    <property type="match status" value="1"/>
</dbReference>
<proteinExistence type="inferred from homology"/>
<dbReference type="NCBIfam" id="TIGR01356">
    <property type="entry name" value="aroA"/>
    <property type="match status" value="1"/>
</dbReference>
<feature type="binding site" evidence="7">
    <location>
        <position position="24"/>
    </location>
    <ligand>
        <name>3-phosphoshikimate</name>
        <dbReference type="ChEBI" id="CHEBI:145989"/>
    </ligand>
</feature>
<evidence type="ECO:0000313" key="10">
    <source>
        <dbReference type="Proteomes" id="UP000824044"/>
    </source>
</evidence>
<evidence type="ECO:0000256" key="7">
    <source>
        <dbReference type="HAMAP-Rule" id="MF_00210"/>
    </source>
</evidence>
<feature type="binding site" evidence="7">
    <location>
        <position position="311"/>
    </location>
    <ligand>
        <name>3-phosphoshikimate</name>
        <dbReference type="ChEBI" id="CHEBI:145989"/>
    </ligand>
</feature>
<feature type="binding site" evidence="7">
    <location>
        <position position="29"/>
    </location>
    <ligand>
        <name>3-phosphoshikimate</name>
        <dbReference type="ChEBI" id="CHEBI:145989"/>
    </ligand>
</feature>
<dbReference type="SUPFAM" id="SSF55205">
    <property type="entry name" value="EPT/RTPC-like"/>
    <property type="match status" value="1"/>
</dbReference>
<feature type="binding site" evidence="7">
    <location>
        <position position="383"/>
    </location>
    <ligand>
        <name>phosphoenolpyruvate</name>
        <dbReference type="ChEBI" id="CHEBI:58702"/>
    </ligand>
</feature>
<feature type="domain" description="Enolpyruvate transferase" evidence="8">
    <location>
        <begin position="13"/>
        <end position="417"/>
    </location>
</feature>
<evidence type="ECO:0000256" key="2">
    <source>
        <dbReference type="ARBA" id="ARBA00009948"/>
    </source>
</evidence>
<dbReference type="PIRSF" id="PIRSF000505">
    <property type="entry name" value="EPSPS"/>
    <property type="match status" value="1"/>
</dbReference>
<comment type="similarity">
    <text evidence="2 7">Belongs to the EPSP synthase family.</text>
</comment>
<accession>A0A9D2DWS4</accession>
<dbReference type="EC" id="2.5.1.19" evidence="7"/>
<keyword evidence="4 7" id="KW-0808">Transferase</keyword>